<evidence type="ECO:0000313" key="4">
    <source>
        <dbReference type="EnsemblProtists" id="EOD29817"/>
    </source>
</evidence>
<dbReference type="PaxDb" id="2903-EOD29817"/>
<dbReference type="Pfam" id="PF13344">
    <property type="entry name" value="Hydrolase_6"/>
    <property type="match status" value="1"/>
</dbReference>
<dbReference type="InterPro" id="IPR036412">
    <property type="entry name" value="HAD-like_sf"/>
</dbReference>
<keyword evidence="5" id="KW-1185">Reference proteome</keyword>
<organism evidence="4 5">
    <name type="scientific">Emiliania huxleyi (strain CCMP1516)</name>
    <dbReference type="NCBI Taxonomy" id="280463"/>
    <lineage>
        <taxon>Eukaryota</taxon>
        <taxon>Haptista</taxon>
        <taxon>Haptophyta</taxon>
        <taxon>Prymnesiophyceae</taxon>
        <taxon>Isochrysidales</taxon>
        <taxon>Noelaerhabdaceae</taxon>
        <taxon>Emiliania</taxon>
    </lineage>
</organism>
<dbReference type="SMART" id="SM00054">
    <property type="entry name" value="EFh"/>
    <property type="match status" value="1"/>
</dbReference>
<dbReference type="GO" id="GO:0005737">
    <property type="term" value="C:cytoplasm"/>
    <property type="evidence" value="ECO:0007669"/>
    <property type="project" value="TreeGrafter"/>
</dbReference>
<dbReference type="GO" id="GO:0005509">
    <property type="term" value="F:calcium ion binding"/>
    <property type="evidence" value="ECO:0007669"/>
    <property type="project" value="InterPro"/>
</dbReference>
<evidence type="ECO:0000256" key="2">
    <source>
        <dbReference type="SAM" id="MobiDB-lite"/>
    </source>
</evidence>
<dbReference type="Gene3D" id="3.40.50.1000">
    <property type="entry name" value="HAD superfamily/HAD-like"/>
    <property type="match status" value="3"/>
</dbReference>
<evidence type="ECO:0000259" key="3">
    <source>
        <dbReference type="PROSITE" id="PS50222"/>
    </source>
</evidence>
<dbReference type="EnsemblProtists" id="EOD29817">
    <property type="protein sequence ID" value="EOD29817"/>
    <property type="gene ID" value="EMIHUDRAFT_233366"/>
</dbReference>
<evidence type="ECO:0000256" key="1">
    <source>
        <dbReference type="ARBA" id="ARBA00022837"/>
    </source>
</evidence>
<dbReference type="PROSITE" id="PS00018">
    <property type="entry name" value="EF_HAND_1"/>
    <property type="match status" value="1"/>
</dbReference>
<name>A0A0D3K232_EMIH1</name>
<dbReference type="SUPFAM" id="SSF47473">
    <property type="entry name" value="EF-hand"/>
    <property type="match status" value="1"/>
</dbReference>
<dbReference type="Pfam" id="PF13242">
    <property type="entry name" value="Hydrolase_like"/>
    <property type="match status" value="1"/>
</dbReference>
<feature type="region of interest" description="Disordered" evidence="2">
    <location>
        <begin position="1"/>
        <end position="24"/>
    </location>
</feature>
<sequence>MASARDVSDDDVGLPAGLTPTAEGKVKRLVVVGESRDAKSTIINFLRNPEAVTPRATMETSERVGTSIPSPPPSARCYRRWPWRKKRASKPHVRRIDTALPDDERLREVLSAATQEVLSAVHSRASVSEVAMRVQMLNACLGEMQLPASRSQPAAVPRLAMEKHEVTAPSTGAASAPAERYCPDRSPIRGFLIDLDGTMYEPAGLLPGAAAFYAWLVASRTPHIFLSNTGAKNSSGVQRKFHSPPFSLSGPEVPLSHILTAAETQVDYLLKEVPRNARLYVLSGGSGTWRSDLLTRGGAEGAALVGTWDVRTTLSAGEAKAWAAHQALCRHEAAKAVWVVFFHDGEVGGPGCDTREWSFEVIKIAGFLLSHGAQLVYTADDAFNPSVDPDHPGLVFPLPGPGSSKQLYMNERHPLTTSRMAKHRPGMFAAMMRTLMYPAGSESVACAGKGGNKGGEMMMERARQMLIAQGHDGDPSTICMVGDRFDTDIRAGRSAGFRTCLALSGCHNLESQRHYPSDVADFFVAGVGDLVPEGARRASLREQSSWVGASKSRLGSQPAEELVEWTLIQSDLTRSGRGDAARAELQSVLRRCFDAIDVNGDGTVDETELVSGFEQVGLGRLALAAARSRASDYGGRLSFDQFANAVEQAMPHLSSRGAGEAQP</sequence>
<dbReference type="InterPro" id="IPR002048">
    <property type="entry name" value="EF_hand_dom"/>
</dbReference>
<dbReference type="eggNOG" id="KOG2882">
    <property type="taxonomic scope" value="Eukaryota"/>
</dbReference>
<evidence type="ECO:0000313" key="5">
    <source>
        <dbReference type="Proteomes" id="UP000013827"/>
    </source>
</evidence>
<dbReference type="Gene3D" id="1.10.238.10">
    <property type="entry name" value="EF-hand"/>
    <property type="match status" value="1"/>
</dbReference>
<dbReference type="SUPFAM" id="SSF56784">
    <property type="entry name" value="HAD-like"/>
    <property type="match status" value="1"/>
</dbReference>
<feature type="domain" description="EF-hand" evidence="3">
    <location>
        <begin position="584"/>
        <end position="619"/>
    </location>
</feature>
<keyword evidence="1" id="KW-0106">Calcium</keyword>
<reference evidence="4" key="2">
    <citation type="submission" date="2024-10" db="UniProtKB">
        <authorList>
            <consortium name="EnsemblProtists"/>
        </authorList>
    </citation>
    <scope>IDENTIFICATION</scope>
</reference>
<dbReference type="AlphaFoldDB" id="A0A0D3K232"/>
<dbReference type="PANTHER" id="PTHR19288:SF46">
    <property type="entry name" value="HALOACID DEHALOGENASE-LIKE HYDROLASE DOMAIN-CONTAINING PROTEIN 2"/>
    <property type="match status" value="1"/>
</dbReference>
<dbReference type="InterPro" id="IPR018247">
    <property type="entry name" value="EF_Hand_1_Ca_BS"/>
</dbReference>
<accession>A0A0D3K232</accession>
<dbReference type="InterPro" id="IPR006357">
    <property type="entry name" value="HAD-SF_hydro_IIA"/>
</dbReference>
<reference evidence="5" key="1">
    <citation type="journal article" date="2013" name="Nature">
        <title>Pan genome of the phytoplankton Emiliania underpins its global distribution.</title>
        <authorList>
            <person name="Read B.A."/>
            <person name="Kegel J."/>
            <person name="Klute M.J."/>
            <person name="Kuo A."/>
            <person name="Lefebvre S.C."/>
            <person name="Maumus F."/>
            <person name="Mayer C."/>
            <person name="Miller J."/>
            <person name="Monier A."/>
            <person name="Salamov A."/>
            <person name="Young J."/>
            <person name="Aguilar M."/>
            <person name="Claverie J.M."/>
            <person name="Frickenhaus S."/>
            <person name="Gonzalez K."/>
            <person name="Herman E.K."/>
            <person name="Lin Y.C."/>
            <person name="Napier J."/>
            <person name="Ogata H."/>
            <person name="Sarno A.F."/>
            <person name="Shmutz J."/>
            <person name="Schroeder D."/>
            <person name="de Vargas C."/>
            <person name="Verret F."/>
            <person name="von Dassow P."/>
            <person name="Valentin K."/>
            <person name="Van de Peer Y."/>
            <person name="Wheeler G."/>
            <person name="Dacks J.B."/>
            <person name="Delwiche C.F."/>
            <person name="Dyhrman S.T."/>
            <person name="Glockner G."/>
            <person name="John U."/>
            <person name="Richards T."/>
            <person name="Worden A.Z."/>
            <person name="Zhang X."/>
            <person name="Grigoriev I.V."/>
            <person name="Allen A.E."/>
            <person name="Bidle K."/>
            <person name="Borodovsky M."/>
            <person name="Bowler C."/>
            <person name="Brownlee C."/>
            <person name="Cock J.M."/>
            <person name="Elias M."/>
            <person name="Gladyshev V.N."/>
            <person name="Groth M."/>
            <person name="Guda C."/>
            <person name="Hadaegh A."/>
            <person name="Iglesias-Rodriguez M.D."/>
            <person name="Jenkins J."/>
            <person name="Jones B.M."/>
            <person name="Lawson T."/>
            <person name="Leese F."/>
            <person name="Lindquist E."/>
            <person name="Lobanov A."/>
            <person name="Lomsadze A."/>
            <person name="Malik S.B."/>
            <person name="Marsh M.E."/>
            <person name="Mackinder L."/>
            <person name="Mock T."/>
            <person name="Mueller-Roeber B."/>
            <person name="Pagarete A."/>
            <person name="Parker M."/>
            <person name="Probert I."/>
            <person name="Quesneville H."/>
            <person name="Raines C."/>
            <person name="Rensing S.A."/>
            <person name="Riano-Pachon D.M."/>
            <person name="Richier S."/>
            <person name="Rokitta S."/>
            <person name="Shiraiwa Y."/>
            <person name="Soanes D.M."/>
            <person name="van der Giezen M."/>
            <person name="Wahlund T.M."/>
            <person name="Williams B."/>
            <person name="Wilson W."/>
            <person name="Wolfe G."/>
            <person name="Wurch L.L."/>
        </authorList>
    </citation>
    <scope>NUCLEOTIDE SEQUENCE</scope>
</reference>
<dbReference type="GeneID" id="17275089"/>
<dbReference type="InterPro" id="IPR011992">
    <property type="entry name" value="EF-hand-dom_pair"/>
</dbReference>
<proteinExistence type="predicted"/>
<feature type="region of interest" description="Disordered" evidence="2">
    <location>
        <begin position="54"/>
        <end position="73"/>
    </location>
</feature>
<dbReference type="KEGG" id="ehx:EMIHUDRAFT_233366"/>
<dbReference type="InterPro" id="IPR023214">
    <property type="entry name" value="HAD_sf"/>
</dbReference>
<dbReference type="HOGENOM" id="CLU_414169_0_0_1"/>
<protein>
    <recommendedName>
        <fullName evidence="3">EF-hand domain-containing protein</fullName>
    </recommendedName>
</protein>
<dbReference type="PROSITE" id="PS50222">
    <property type="entry name" value="EF_HAND_2"/>
    <property type="match status" value="1"/>
</dbReference>
<dbReference type="PANTHER" id="PTHR19288">
    <property type="entry name" value="4-NITROPHENYLPHOSPHATASE-RELATED"/>
    <property type="match status" value="1"/>
</dbReference>
<dbReference type="GO" id="GO:0016791">
    <property type="term" value="F:phosphatase activity"/>
    <property type="evidence" value="ECO:0007669"/>
    <property type="project" value="TreeGrafter"/>
</dbReference>
<dbReference type="RefSeq" id="XP_005782246.1">
    <property type="nucleotide sequence ID" value="XM_005782189.1"/>
</dbReference>
<dbReference type="Proteomes" id="UP000013827">
    <property type="component" value="Unassembled WGS sequence"/>
</dbReference>